<dbReference type="InterPro" id="IPR051207">
    <property type="entry name" value="ComplexI_NDUFA9_subunit"/>
</dbReference>
<evidence type="ECO:0000313" key="2">
    <source>
        <dbReference type="EMBL" id="EPY22969.1"/>
    </source>
</evidence>
<feature type="domain" description="NAD-dependent epimerase/dehydratase" evidence="1">
    <location>
        <begin position="6"/>
        <end position="131"/>
    </location>
</feature>
<organism evidence="3 4">
    <name type="scientific">Strigomonas culicis</name>
    <dbReference type="NCBI Taxonomy" id="28005"/>
    <lineage>
        <taxon>Eukaryota</taxon>
        <taxon>Discoba</taxon>
        <taxon>Euglenozoa</taxon>
        <taxon>Kinetoplastea</taxon>
        <taxon>Metakinetoplastina</taxon>
        <taxon>Trypanosomatida</taxon>
        <taxon>Trypanosomatidae</taxon>
        <taxon>Strigomonadinae</taxon>
        <taxon>Strigomonas</taxon>
    </lineage>
</organism>
<protein>
    <recommendedName>
        <fullName evidence="1">NAD-dependent epimerase/dehydratase domain-containing protein</fullName>
    </recommendedName>
</protein>
<proteinExistence type="predicted"/>
<dbReference type="InterPro" id="IPR001509">
    <property type="entry name" value="Epimerase_deHydtase"/>
</dbReference>
<dbReference type="PANTHER" id="PTHR12126">
    <property type="entry name" value="NADH-UBIQUINONE OXIDOREDUCTASE 39 KDA SUBUNIT-RELATED"/>
    <property type="match status" value="1"/>
</dbReference>
<sequence length="309" mass="33315">MQRKLLLFGGTGFVGSHIAVRALLHGYKVVVASRTGAPLPNTPLETLYERVREVGGPRAAREALLPDAAAAGPADLDAGDALLRMAEGVGEADALEFVSLDASSRQQVFNFMHDHPDAVGVISAVGLLTRDYHLARQMNGDTATHMAAGMCHPRLLPHARKFVYISAEPYHRHFPYLIGHKRLLKGYFQGKRIGEEAVLKNLGDRGLVLRPGFIYGTRFVGLTTATGTGAVLALPLWLVGKPLDWLLSAVGGRRLFAPPTDVEVLAEAAVRACAWATLPDKNVSGIADVYKMKEMAAAPDPAAREAERR</sequence>
<evidence type="ECO:0000313" key="3">
    <source>
        <dbReference type="EMBL" id="EPY23849.1"/>
    </source>
</evidence>
<dbReference type="PANTHER" id="PTHR12126:SF16">
    <property type="entry name" value="MIOREX COMPLEX COMPONENT 2"/>
    <property type="match status" value="1"/>
</dbReference>
<dbReference type="Proteomes" id="UP000015354">
    <property type="component" value="Unassembled WGS sequence"/>
</dbReference>
<comment type="caution">
    <text evidence="3">The sequence shown here is derived from an EMBL/GenBank/DDBJ whole genome shotgun (WGS) entry which is preliminary data.</text>
</comment>
<dbReference type="InterPro" id="IPR036291">
    <property type="entry name" value="NAD(P)-bd_dom_sf"/>
</dbReference>
<reference evidence="3 4" key="1">
    <citation type="journal article" date="2013" name="PLoS ONE">
        <title>Predicting the Proteins of Angomonas deanei, Strigomonas culicis and Their Respective Endosymbionts Reveals New Aspects of the Trypanosomatidae Family.</title>
        <authorList>
            <person name="Motta M.C."/>
            <person name="Martins A.C."/>
            <person name="de Souza S.S."/>
            <person name="Catta-Preta C.M."/>
            <person name="Silva R."/>
            <person name="Klein C.C."/>
            <person name="de Almeida L.G."/>
            <person name="de Lima Cunha O."/>
            <person name="Ciapina L.P."/>
            <person name="Brocchi M."/>
            <person name="Colabardini A.C."/>
            <person name="de Araujo Lima B."/>
            <person name="Machado C.R."/>
            <person name="de Almeida Soares C.M."/>
            <person name="Probst C.M."/>
            <person name="de Menezes C.B."/>
            <person name="Thompson C.E."/>
            <person name="Bartholomeu D.C."/>
            <person name="Gradia D.F."/>
            <person name="Pavoni D.P."/>
            <person name="Grisard E.C."/>
            <person name="Fantinatti-Garboggini F."/>
            <person name="Marchini F.K."/>
            <person name="Rodrigues-Luiz G.F."/>
            <person name="Wagner G."/>
            <person name="Goldman G.H."/>
            <person name="Fietto J.L."/>
            <person name="Elias M.C."/>
            <person name="Goldman M.H."/>
            <person name="Sagot M.F."/>
            <person name="Pereira M."/>
            <person name="Stoco P.H."/>
            <person name="de Mendonca-Neto R.P."/>
            <person name="Teixeira S.M."/>
            <person name="Maciel T.E."/>
            <person name="de Oliveira Mendes T.A."/>
            <person name="Urmenyi T.P."/>
            <person name="de Souza W."/>
            <person name="Schenkman S."/>
            <person name="de Vasconcelos A.T."/>
        </authorList>
    </citation>
    <scope>NUCLEOTIDE SEQUENCE [LARGE SCALE GENOMIC DNA]</scope>
</reference>
<reference evidence="3" key="2">
    <citation type="submission" date="2013-03" db="EMBL/GenBank/DDBJ databases">
        <authorList>
            <person name="Motta M.C.M."/>
            <person name="Martins A.C.A."/>
            <person name="Preta C.M.C.C."/>
            <person name="Silva R."/>
            <person name="de Souza S.S."/>
            <person name="Klein C.C."/>
            <person name="de Almeida L.G.P."/>
            <person name="Cunha O.L."/>
            <person name="Colabardini A.C."/>
            <person name="Lima B.A."/>
            <person name="Machado C.R."/>
            <person name="Soares C.M.A."/>
            <person name="de Menezes C.B.A."/>
            <person name="Bartolomeu D.C."/>
            <person name="Grisard E.C."/>
            <person name="Fantinatti-Garboggini F."/>
            <person name="Rodrigues-Luiz G.F."/>
            <person name="Wagner G."/>
            <person name="Goldman G.H."/>
            <person name="Fietto J.L.R."/>
            <person name="Ciapina L.P."/>
            <person name="Brocchi M."/>
            <person name="Elias M.C."/>
            <person name="Goldman M.H.S."/>
            <person name="Sagot M.-F."/>
            <person name="Pereira M."/>
            <person name="Stoco P.H."/>
            <person name="Teixeira S.M.R."/>
            <person name="de Mendonca-Neto R.P."/>
            <person name="Maciel T.E.F."/>
            <person name="Mendes T.A.O."/>
            <person name="Urmenyi T.P."/>
            <person name="Teixeira M.M.G."/>
            <person name="de Camargo E.F.P."/>
            <person name="de Sousa W."/>
            <person name="Schenkman S."/>
            <person name="de Vasconcelos A.T.R."/>
        </authorList>
    </citation>
    <scope>NUCLEOTIDE SEQUENCE</scope>
</reference>
<dbReference type="Pfam" id="PF01370">
    <property type="entry name" value="Epimerase"/>
    <property type="match status" value="1"/>
</dbReference>
<gene>
    <name evidence="3" type="ORF">STCU_07423</name>
    <name evidence="2" type="ORF">STCU_07990</name>
</gene>
<accession>S9U4Z4</accession>
<evidence type="ECO:0000259" key="1">
    <source>
        <dbReference type="Pfam" id="PF01370"/>
    </source>
</evidence>
<dbReference type="GO" id="GO:0005739">
    <property type="term" value="C:mitochondrion"/>
    <property type="evidence" value="ECO:0007669"/>
    <property type="project" value="TreeGrafter"/>
</dbReference>
<dbReference type="OrthoDB" id="276721at2759"/>
<keyword evidence="4" id="KW-1185">Reference proteome</keyword>
<dbReference type="EMBL" id="ATMH01007423">
    <property type="protein sequence ID" value="EPY23849.1"/>
    <property type="molecule type" value="Genomic_DNA"/>
</dbReference>
<dbReference type="EMBL" id="ATMH01007990">
    <property type="protein sequence ID" value="EPY22969.1"/>
    <property type="molecule type" value="Genomic_DNA"/>
</dbReference>
<dbReference type="Gene3D" id="3.40.50.720">
    <property type="entry name" value="NAD(P)-binding Rossmann-like Domain"/>
    <property type="match status" value="1"/>
</dbReference>
<dbReference type="AlphaFoldDB" id="S9U4Z4"/>
<dbReference type="GO" id="GO:0044877">
    <property type="term" value="F:protein-containing complex binding"/>
    <property type="evidence" value="ECO:0007669"/>
    <property type="project" value="TreeGrafter"/>
</dbReference>
<evidence type="ECO:0000313" key="4">
    <source>
        <dbReference type="Proteomes" id="UP000015354"/>
    </source>
</evidence>
<dbReference type="SUPFAM" id="SSF51735">
    <property type="entry name" value="NAD(P)-binding Rossmann-fold domains"/>
    <property type="match status" value="1"/>
</dbReference>
<name>S9U4Z4_9TRYP</name>